<evidence type="ECO:0008006" key="4">
    <source>
        <dbReference type="Google" id="ProtNLM"/>
    </source>
</evidence>
<protein>
    <recommendedName>
        <fullName evidence="4">Glycosyltransferase RgtA/B/C/D-like domain-containing protein</fullName>
    </recommendedName>
</protein>
<feature type="transmembrane region" description="Helical" evidence="1">
    <location>
        <begin position="364"/>
        <end position="382"/>
    </location>
</feature>
<feature type="transmembrane region" description="Helical" evidence="1">
    <location>
        <begin position="394"/>
        <end position="412"/>
    </location>
</feature>
<feature type="transmembrane region" description="Helical" evidence="1">
    <location>
        <begin position="330"/>
        <end position="352"/>
    </location>
</feature>
<keyword evidence="1" id="KW-0472">Membrane</keyword>
<sequence>MLKFDLPSARKPKTASPVDYREYAWVALAYLVVGLISTWPLATHFNTHLFGLPGDNYGALWSFWYNRTHDFSYGAPAQPVMLAMAQLLSRWLNEVATYNLIILAGYPLAGLAIYLIVNYFTDNRQASWLAGLIYVLGPYHIYHSYVHLGLSMMAWLPLYFYALLLWLKQPKLQRAAVSGLTLALVILDNYYYGYLALLLTVFFVIGLIVQIRRGRLSFATALIQGLVAIGITGIIVIPFVLPAMLTPTLATGATIQQEFERPLREVFVFSAHFSDYILPSITHPVFGRAVETLTSSSLAGSNYFERSLYLGIIPLALACLGAWRNRQKWLIYLLLTLLVSSIILSLAPVPIATWLHSQFPTFRVYARFGVLALMAIAILAGIGFDSISKSSRSGLLYLAFLLFIVIDFFPLWPAPMIDVTTVRPAEAELALLPTHHIIVYPLAEPDELRNAEYQADSRRFAQRLYNNVNPTYHDPGVRAGLRDPRLPATVQRWRDLTIGYVLIRKDIYREGRINPELRRFYGPDYPLYLPAWLDGAVPDMSQTPGIKLLQSDEQSDLYQILPAS</sequence>
<name>A0A554JBW7_9BACT</name>
<evidence type="ECO:0000256" key="1">
    <source>
        <dbReference type="SAM" id="Phobius"/>
    </source>
</evidence>
<feature type="transmembrane region" description="Helical" evidence="1">
    <location>
        <begin position="221"/>
        <end position="241"/>
    </location>
</feature>
<feature type="transmembrane region" description="Helical" evidence="1">
    <location>
        <begin position="149"/>
        <end position="167"/>
    </location>
</feature>
<organism evidence="2 3">
    <name type="scientific">Candidatus Berkelbacteria bacterium Gr01-1014_85</name>
    <dbReference type="NCBI Taxonomy" id="2017150"/>
    <lineage>
        <taxon>Bacteria</taxon>
        <taxon>Candidatus Berkelbacteria</taxon>
    </lineage>
</organism>
<comment type="caution">
    <text evidence="2">The sequence shown here is derived from an EMBL/GenBank/DDBJ whole genome shotgun (WGS) entry which is preliminary data.</text>
</comment>
<accession>A0A554JBW7</accession>
<dbReference type="InterPro" id="IPR018580">
    <property type="entry name" value="Uncharacterised_YfhO"/>
</dbReference>
<feature type="transmembrane region" description="Helical" evidence="1">
    <location>
        <begin position="100"/>
        <end position="120"/>
    </location>
</feature>
<gene>
    <name evidence="2" type="ORF">CEO22_314</name>
</gene>
<dbReference type="EMBL" id="VMFD01000024">
    <property type="protein sequence ID" value="TSC65873.1"/>
    <property type="molecule type" value="Genomic_DNA"/>
</dbReference>
<evidence type="ECO:0000313" key="2">
    <source>
        <dbReference type="EMBL" id="TSC65873.1"/>
    </source>
</evidence>
<feature type="transmembrane region" description="Helical" evidence="1">
    <location>
        <begin position="307"/>
        <end position="323"/>
    </location>
</feature>
<feature type="transmembrane region" description="Helical" evidence="1">
    <location>
        <begin position="190"/>
        <end position="209"/>
    </location>
</feature>
<dbReference type="Pfam" id="PF09586">
    <property type="entry name" value="YfhO"/>
    <property type="match status" value="1"/>
</dbReference>
<proteinExistence type="predicted"/>
<feature type="transmembrane region" description="Helical" evidence="1">
    <location>
        <begin position="23"/>
        <end position="42"/>
    </location>
</feature>
<dbReference type="Proteomes" id="UP000316253">
    <property type="component" value="Unassembled WGS sequence"/>
</dbReference>
<evidence type="ECO:0000313" key="3">
    <source>
        <dbReference type="Proteomes" id="UP000316253"/>
    </source>
</evidence>
<keyword evidence="1" id="KW-1133">Transmembrane helix</keyword>
<dbReference type="AlphaFoldDB" id="A0A554JBW7"/>
<reference evidence="2 3" key="1">
    <citation type="submission" date="2017-08" db="EMBL/GenBank/DDBJ databases">
        <title>Mechanisms for carbon and nitrogen cycling indicate functional differentiation within the Candidate Phyla Radiation.</title>
        <authorList>
            <person name="Danczak R.E."/>
            <person name="Johnston M.D."/>
            <person name="Kenah C."/>
            <person name="Slattery M."/>
            <person name="Wrighton K.C."/>
            <person name="Wilkins M.J."/>
        </authorList>
    </citation>
    <scope>NUCLEOTIDE SEQUENCE [LARGE SCALE GENOMIC DNA]</scope>
    <source>
        <strain evidence="2">Gr01-1014_85</strain>
    </source>
</reference>
<keyword evidence="1" id="KW-0812">Transmembrane</keyword>